<gene>
    <name evidence="2" type="ORF">FVE85_2740</name>
</gene>
<sequence>MGPNPRPPGLRGRAGKHVARKKCRAGERNCETRIAPTYAQTAAMNTTTEVEEQDPFISLKTGAAASNTFPDSNVDAYVTSMETVASFLYESETTVMQPTTTGEGLNAQLPINPVDRICFTPSDATQDISFETVYPTATTARIVCPESKSPTGIRAKTYSMNISMNTSMTKQTSKLKKRNVTQKPYTKGSICDLDLVRFFRQGTAPLMPLTITEECLAAMDSFAAMRDPKRAAPNHVDNDHPMGIRDTALNETRGTDHGRNVVVPQTQQTNAWYTDYYTSNTSPSTNGFAFAYISKCMTKLSSSHILELKAARERALTLTYTTIRRYLFIGVSLIAPLAGNDMLSHDFAGQLKDTAFPDDAGACADLTYDFLKSLDAMNMSPELQRKILVRSMTRCLIGHQAWSVFLNPAAFPIKHIPNALKDLGVIDISEFKDVHSWVFVELIATGLRIYAVLYATICSLQPITSCENDQSEERWTPEHFESILISESAANRHFEQATSTILSYMLSCNHASNEPACLINESQVEDSPLHLRTRRLLTHFQTLKPMRRTNCVLHPNKPALFTDTYTGIIDFLKSMQQSSMTLHRAMKTLNSGSLPGQWGKPFPSSAILYTRGSRSDGFDPCLVDDSKRRLLEQRKALFDANFLRLYLRNIIAALPQILPQYKMACTNTDTDDVEVLRRGIWEAVIAFGKQTLIHVLTDKALSIPLPSKTRNEYDDDDDSTENSFSKSFSSSFSRSYPKVERGPNFNTRTGCQHLVDWTSRRQRRVSTSTTEAELVALHDAAQGSVFPVATLAEELLRRWPPIVVRCDNESTLRAVERGHSDRLLHAPKMQRISLRWLHEIAADGLVRFVYVATRDNIADGLTKPIATDVFRGHAAAWGLYGASLSLGIAQRLTHARSAANRGNAFAMLMQPDDCDDGAGMRGYAYSHDDEKMSCDNDPYTRWHLVERV</sequence>
<evidence type="ECO:0000256" key="1">
    <source>
        <dbReference type="SAM" id="MobiDB-lite"/>
    </source>
</evidence>
<evidence type="ECO:0000313" key="2">
    <source>
        <dbReference type="EMBL" id="KAA8494499.1"/>
    </source>
</evidence>
<dbReference type="AlphaFoldDB" id="A0A5J4YSU3"/>
<feature type="region of interest" description="Disordered" evidence="1">
    <location>
        <begin position="707"/>
        <end position="747"/>
    </location>
</feature>
<organism evidence="2 3">
    <name type="scientific">Porphyridium purpureum</name>
    <name type="common">Red alga</name>
    <name type="synonym">Porphyridium cruentum</name>
    <dbReference type="NCBI Taxonomy" id="35688"/>
    <lineage>
        <taxon>Eukaryota</taxon>
        <taxon>Rhodophyta</taxon>
        <taxon>Bangiophyceae</taxon>
        <taxon>Porphyridiales</taxon>
        <taxon>Porphyridiaceae</taxon>
        <taxon>Porphyridium</taxon>
    </lineage>
</organism>
<feature type="compositionally biased region" description="Low complexity" evidence="1">
    <location>
        <begin position="723"/>
        <end position="735"/>
    </location>
</feature>
<proteinExistence type="predicted"/>
<dbReference type="EMBL" id="VRMN01000004">
    <property type="protein sequence ID" value="KAA8494499.1"/>
    <property type="molecule type" value="Genomic_DNA"/>
</dbReference>
<dbReference type="Proteomes" id="UP000324585">
    <property type="component" value="Unassembled WGS sequence"/>
</dbReference>
<reference evidence="3" key="1">
    <citation type="journal article" date="2019" name="Nat. Commun.">
        <title>Expansion of phycobilisome linker gene families in mesophilic red algae.</title>
        <authorList>
            <person name="Lee J."/>
            <person name="Kim D."/>
            <person name="Bhattacharya D."/>
            <person name="Yoon H.S."/>
        </authorList>
    </citation>
    <scope>NUCLEOTIDE SEQUENCE [LARGE SCALE GENOMIC DNA]</scope>
    <source>
        <strain evidence="3">CCMP 1328</strain>
    </source>
</reference>
<accession>A0A5J4YSU3</accession>
<keyword evidence="3" id="KW-1185">Reference proteome</keyword>
<dbReference type="CDD" id="cd09272">
    <property type="entry name" value="RNase_HI_RT_Ty1"/>
    <property type="match status" value="1"/>
</dbReference>
<name>A0A5J4YSU3_PORPP</name>
<comment type="caution">
    <text evidence="2">The sequence shown here is derived from an EMBL/GenBank/DDBJ whole genome shotgun (WGS) entry which is preliminary data.</text>
</comment>
<protein>
    <recommendedName>
        <fullName evidence="4">Copia protein</fullName>
    </recommendedName>
</protein>
<evidence type="ECO:0008006" key="4">
    <source>
        <dbReference type="Google" id="ProtNLM"/>
    </source>
</evidence>
<evidence type="ECO:0000313" key="3">
    <source>
        <dbReference type="Proteomes" id="UP000324585"/>
    </source>
</evidence>